<gene>
    <name evidence="1" type="ORF">O3P69_001169</name>
</gene>
<dbReference type="AlphaFoldDB" id="A0AAW0URN1"/>
<organism evidence="1 2">
    <name type="scientific">Scylla paramamosain</name>
    <name type="common">Mud crab</name>
    <dbReference type="NCBI Taxonomy" id="85552"/>
    <lineage>
        <taxon>Eukaryota</taxon>
        <taxon>Metazoa</taxon>
        <taxon>Ecdysozoa</taxon>
        <taxon>Arthropoda</taxon>
        <taxon>Crustacea</taxon>
        <taxon>Multicrustacea</taxon>
        <taxon>Malacostraca</taxon>
        <taxon>Eumalacostraca</taxon>
        <taxon>Eucarida</taxon>
        <taxon>Decapoda</taxon>
        <taxon>Pleocyemata</taxon>
        <taxon>Brachyura</taxon>
        <taxon>Eubrachyura</taxon>
        <taxon>Portunoidea</taxon>
        <taxon>Portunidae</taxon>
        <taxon>Portuninae</taxon>
        <taxon>Scylla</taxon>
    </lineage>
</organism>
<dbReference type="EMBL" id="JARAKH010000008">
    <property type="protein sequence ID" value="KAK8401883.1"/>
    <property type="molecule type" value="Genomic_DNA"/>
</dbReference>
<evidence type="ECO:0000313" key="2">
    <source>
        <dbReference type="Proteomes" id="UP001487740"/>
    </source>
</evidence>
<reference evidence="1 2" key="1">
    <citation type="submission" date="2023-03" db="EMBL/GenBank/DDBJ databases">
        <title>High-quality genome of Scylla paramamosain provides insights in environmental adaptation.</title>
        <authorList>
            <person name="Zhang L."/>
        </authorList>
    </citation>
    <scope>NUCLEOTIDE SEQUENCE [LARGE SCALE GENOMIC DNA]</scope>
    <source>
        <strain evidence="1">LZ_2023a</strain>
        <tissue evidence="1">Muscle</tissue>
    </source>
</reference>
<evidence type="ECO:0000313" key="1">
    <source>
        <dbReference type="EMBL" id="KAK8401883.1"/>
    </source>
</evidence>
<dbReference type="Proteomes" id="UP001487740">
    <property type="component" value="Unassembled WGS sequence"/>
</dbReference>
<name>A0AAW0URN1_SCYPA</name>
<keyword evidence="2" id="KW-1185">Reference proteome</keyword>
<sequence>MPRPCLVLPLPTPPSPLFPHSNAPAPRTTCLGLGLSFWASVAVRLGLLARYSTTVFPRLANSVSIHARGCQRGSGWCPALVSVSARRAKCRGTFKEEPAASRHRHRLPGIGGAGRVGVVKNTHLTYTHTYAQIHTQKKLVN</sequence>
<proteinExistence type="predicted"/>
<comment type="caution">
    <text evidence="1">The sequence shown here is derived from an EMBL/GenBank/DDBJ whole genome shotgun (WGS) entry which is preliminary data.</text>
</comment>
<protein>
    <submittedName>
        <fullName evidence="1">Uncharacterized protein</fullName>
    </submittedName>
</protein>
<accession>A0AAW0URN1</accession>